<dbReference type="InterPro" id="IPR036097">
    <property type="entry name" value="HisK_dim/P_sf"/>
</dbReference>
<feature type="region of interest" description="Disordered" evidence="6">
    <location>
        <begin position="419"/>
        <end position="445"/>
    </location>
</feature>
<dbReference type="Pfam" id="PF02518">
    <property type="entry name" value="HATPase_c"/>
    <property type="match status" value="1"/>
</dbReference>
<dbReference type="InterPro" id="IPR027417">
    <property type="entry name" value="P-loop_NTPase"/>
</dbReference>
<dbReference type="Gene3D" id="3.30.565.10">
    <property type="entry name" value="Histidine kinase-like ATPase, C-terminal domain"/>
    <property type="match status" value="1"/>
</dbReference>
<dbReference type="SMART" id="SM00388">
    <property type="entry name" value="HisKA"/>
    <property type="match status" value="1"/>
</dbReference>
<dbReference type="InterPro" id="IPR041664">
    <property type="entry name" value="AAA_16"/>
</dbReference>
<feature type="domain" description="Protein kinase" evidence="7">
    <location>
        <begin position="28"/>
        <end position="345"/>
    </location>
</feature>
<dbReference type="InterPro" id="IPR011006">
    <property type="entry name" value="CheY-like_superfamily"/>
</dbReference>
<dbReference type="Gene3D" id="3.40.50.2300">
    <property type="match status" value="1"/>
</dbReference>
<evidence type="ECO:0000256" key="3">
    <source>
        <dbReference type="ARBA" id="ARBA00022777"/>
    </source>
</evidence>
<dbReference type="SUPFAM" id="SSF55781">
    <property type="entry name" value="GAF domain-like"/>
    <property type="match status" value="1"/>
</dbReference>
<dbReference type="SUPFAM" id="SSF48452">
    <property type="entry name" value="TPR-like"/>
    <property type="match status" value="1"/>
</dbReference>
<dbReference type="SMART" id="SM00220">
    <property type="entry name" value="S_TKc"/>
    <property type="match status" value="1"/>
</dbReference>
<dbReference type="PRINTS" id="PR00344">
    <property type="entry name" value="BCTRLSENSOR"/>
</dbReference>
<dbReference type="InterPro" id="IPR003661">
    <property type="entry name" value="HisK_dim/P_dom"/>
</dbReference>
<dbReference type="PANTHER" id="PTHR45339:SF1">
    <property type="entry name" value="HYBRID SIGNAL TRANSDUCTION HISTIDINE KINASE J"/>
    <property type="match status" value="1"/>
</dbReference>
<dbReference type="CDD" id="cd17546">
    <property type="entry name" value="REC_hyHK_CKI1_RcsC-like"/>
    <property type="match status" value="1"/>
</dbReference>
<evidence type="ECO:0000259" key="8">
    <source>
        <dbReference type="PROSITE" id="PS50109"/>
    </source>
</evidence>
<dbReference type="PANTHER" id="PTHR45339">
    <property type="entry name" value="HYBRID SIGNAL TRANSDUCTION HISTIDINE KINASE J"/>
    <property type="match status" value="1"/>
</dbReference>
<feature type="domain" description="Response regulatory" evidence="9">
    <location>
        <begin position="2154"/>
        <end position="2277"/>
    </location>
</feature>
<dbReference type="InterPro" id="IPR011990">
    <property type="entry name" value="TPR-like_helical_dom_sf"/>
</dbReference>
<dbReference type="CDD" id="cd00082">
    <property type="entry name" value="HisKA"/>
    <property type="match status" value="1"/>
</dbReference>
<keyword evidence="2" id="KW-0808">Transferase</keyword>
<dbReference type="PROSITE" id="PS50110">
    <property type="entry name" value="RESPONSE_REGULATORY"/>
    <property type="match status" value="1"/>
</dbReference>
<keyword evidence="11" id="KW-1185">Reference proteome</keyword>
<reference evidence="10" key="1">
    <citation type="journal article" date="2020" name="Nat. Commun.">
        <title>Large-scale genome sequencing of mycorrhizal fungi provides insights into the early evolution of symbiotic traits.</title>
        <authorList>
            <person name="Miyauchi S."/>
            <person name="Kiss E."/>
            <person name="Kuo A."/>
            <person name="Drula E."/>
            <person name="Kohler A."/>
            <person name="Sanchez-Garcia M."/>
            <person name="Morin E."/>
            <person name="Andreopoulos B."/>
            <person name="Barry K.W."/>
            <person name="Bonito G."/>
            <person name="Buee M."/>
            <person name="Carver A."/>
            <person name="Chen C."/>
            <person name="Cichocki N."/>
            <person name="Clum A."/>
            <person name="Culley D."/>
            <person name="Crous P.W."/>
            <person name="Fauchery L."/>
            <person name="Girlanda M."/>
            <person name="Hayes R.D."/>
            <person name="Keri Z."/>
            <person name="LaButti K."/>
            <person name="Lipzen A."/>
            <person name="Lombard V."/>
            <person name="Magnuson J."/>
            <person name="Maillard F."/>
            <person name="Murat C."/>
            <person name="Nolan M."/>
            <person name="Ohm R.A."/>
            <person name="Pangilinan J."/>
            <person name="Pereira M.F."/>
            <person name="Perotto S."/>
            <person name="Peter M."/>
            <person name="Pfister S."/>
            <person name="Riley R."/>
            <person name="Sitrit Y."/>
            <person name="Stielow J.B."/>
            <person name="Szollosi G."/>
            <person name="Zifcakova L."/>
            <person name="Stursova M."/>
            <person name="Spatafora J.W."/>
            <person name="Tedersoo L."/>
            <person name="Vaario L.M."/>
            <person name="Yamada A."/>
            <person name="Yan M."/>
            <person name="Wang P."/>
            <person name="Xu J."/>
            <person name="Bruns T."/>
            <person name="Baldrian P."/>
            <person name="Vilgalys R."/>
            <person name="Dunand C."/>
            <person name="Henrissat B."/>
            <person name="Grigoriev I.V."/>
            <person name="Hibbett D."/>
            <person name="Nagy L.G."/>
            <person name="Martin F.M."/>
        </authorList>
    </citation>
    <scope>NUCLEOTIDE SEQUENCE</scope>
    <source>
        <strain evidence="10">UH-Tt-Lm1</strain>
    </source>
</reference>
<evidence type="ECO:0000313" key="10">
    <source>
        <dbReference type="EMBL" id="KAF9787023.1"/>
    </source>
</evidence>
<dbReference type="GO" id="GO:0005524">
    <property type="term" value="F:ATP binding"/>
    <property type="evidence" value="ECO:0007669"/>
    <property type="project" value="InterPro"/>
</dbReference>
<keyword evidence="4" id="KW-0902">Two-component regulatory system</keyword>
<evidence type="ECO:0000313" key="11">
    <source>
        <dbReference type="Proteomes" id="UP000736335"/>
    </source>
</evidence>
<dbReference type="EMBL" id="WIUZ02000005">
    <property type="protein sequence ID" value="KAF9787023.1"/>
    <property type="molecule type" value="Genomic_DNA"/>
</dbReference>
<dbReference type="InterPro" id="IPR004358">
    <property type="entry name" value="Sig_transdc_His_kin-like_C"/>
</dbReference>
<dbReference type="SUPFAM" id="SSF55874">
    <property type="entry name" value="ATPase domain of HSP90 chaperone/DNA topoisomerase II/histidine kinase"/>
    <property type="match status" value="1"/>
</dbReference>
<dbReference type="PROSITE" id="PS50011">
    <property type="entry name" value="PROTEIN_KINASE_DOM"/>
    <property type="match status" value="1"/>
</dbReference>
<evidence type="ECO:0000256" key="4">
    <source>
        <dbReference type="ARBA" id="ARBA00023012"/>
    </source>
</evidence>
<dbReference type="SMART" id="SM00065">
    <property type="entry name" value="GAF"/>
    <property type="match status" value="1"/>
</dbReference>
<keyword evidence="3 10" id="KW-0418">Kinase</keyword>
<dbReference type="PROSITE" id="PS50109">
    <property type="entry name" value="HIS_KIN"/>
    <property type="match status" value="1"/>
</dbReference>
<dbReference type="InterPro" id="IPR036890">
    <property type="entry name" value="HATPase_C_sf"/>
</dbReference>
<protein>
    <submittedName>
        <fullName evidence="10">Histidine kinase</fullName>
    </submittedName>
</protein>
<dbReference type="Proteomes" id="UP000736335">
    <property type="component" value="Unassembled WGS sequence"/>
</dbReference>
<gene>
    <name evidence="10" type="ORF">BJ322DRAFT_1203932</name>
</gene>
<dbReference type="Pfam" id="PF00512">
    <property type="entry name" value="HisKA"/>
    <property type="match status" value="1"/>
</dbReference>
<dbReference type="OrthoDB" id="60033at2759"/>
<dbReference type="InterPro" id="IPR011009">
    <property type="entry name" value="Kinase-like_dom_sf"/>
</dbReference>
<dbReference type="InterPro" id="IPR029016">
    <property type="entry name" value="GAF-like_dom_sf"/>
</dbReference>
<dbReference type="SUPFAM" id="SSF52172">
    <property type="entry name" value="CheY-like"/>
    <property type="match status" value="1"/>
</dbReference>
<dbReference type="InterPro" id="IPR003018">
    <property type="entry name" value="GAF"/>
</dbReference>
<dbReference type="InterPro" id="IPR003594">
    <property type="entry name" value="HATPase_dom"/>
</dbReference>
<dbReference type="GO" id="GO:0000155">
    <property type="term" value="F:phosphorelay sensor kinase activity"/>
    <property type="evidence" value="ECO:0007669"/>
    <property type="project" value="InterPro"/>
</dbReference>
<dbReference type="Gene3D" id="1.10.287.130">
    <property type="match status" value="1"/>
</dbReference>
<name>A0A9P6HHR0_9AGAM</name>
<accession>A0A9P6HHR0</accession>
<evidence type="ECO:0000256" key="2">
    <source>
        <dbReference type="ARBA" id="ARBA00022679"/>
    </source>
</evidence>
<reference evidence="10" key="2">
    <citation type="submission" date="2020-11" db="EMBL/GenBank/DDBJ databases">
        <authorList>
            <consortium name="DOE Joint Genome Institute"/>
            <person name="Kuo A."/>
            <person name="Miyauchi S."/>
            <person name="Kiss E."/>
            <person name="Drula E."/>
            <person name="Kohler A."/>
            <person name="Sanchez-Garcia M."/>
            <person name="Andreopoulos B."/>
            <person name="Barry K.W."/>
            <person name="Bonito G."/>
            <person name="Buee M."/>
            <person name="Carver A."/>
            <person name="Chen C."/>
            <person name="Cichocki N."/>
            <person name="Clum A."/>
            <person name="Culley D."/>
            <person name="Crous P.W."/>
            <person name="Fauchery L."/>
            <person name="Girlanda M."/>
            <person name="Hayes R."/>
            <person name="Keri Z."/>
            <person name="Labutti K."/>
            <person name="Lipzen A."/>
            <person name="Lombard V."/>
            <person name="Magnuson J."/>
            <person name="Maillard F."/>
            <person name="Morin E."/>
            <person name="Murat C."/>
            <person name="Nolan M."/>
            <person name="Ohm R."/>
            <person name="Pangilinan J."/>
            <person name="Pereira M."/>
            <person name="Perotto S."/>
            <person name="Peter M."/>
            <person name="Riley R."/>
            <person name="Sitrit Y."/>
            <person name="Stielow B."/>
            <person name="Szollosi G."/>
            <person name="Zifcakova L."/>
            <person name="Stursova M."/>
            <person name="Spatafora J.W."/>
            <person name="Tedersoo L."/>
            <person name="Vaario L.-M."/>
            <person name="Yamada A."/>
            <person name="Yan M."/>
            <person name="Wang P."/>
            <person name="Xu J."/>
            <person name="Bruns T."/>
            <person name="Baldrian P."/>
            <person name="Vilgalys R."/>
            <person name="Henrissat B."/>
            <person name="Grigoriev I.V."/>
            <person name="Hibbett D."/>
            <person name="Nagy L.G."/>
            <person name="Martin F.M."/>
        </authorList>
    </citation>
    <scope>NUCLEOTIDE SEQUENCE</scope>
    <source>
        <strain evidence="10">UH-Tt-Lm1</strain>
    </source>
</reference>
<proteinExistence type="predicted"/>
<comment type="caution">
    <text evidence="10">The sequence shown here is derived from an EMBL/GenBank/DDBJ whole genome shotgun (WGS) entry which is preliminary data.</text>
</comment>
<dbReference type="Gene3D" id="1.10.510.10">
    <property type="entry name" value="Transferase(Phosphotransferase) domain 1"/>
    <property type="match status" value="1"/>
</dbReference>
<dbReference type="SUPFAM" id="SSF47384">
    <property type="entry name" value="Homodimeric domain of signal transducing histidine kinase"/>
    <property type="match status" value="1"/>
</dbReference>
<dbReference type="SMART" id="SM00448">
    <property type="entry name" value="REC"/>
    <property type="match status" value="1"/>
</dbReference>
<feature type="modified residue" description="4-aspartylphosphate" evidence="5">
    <location>
        <position position="2206"/>
    </location>
</feature>
<evidence type="ECO:0000256" key="5">
    <source>
        <dbReference type="PROSITE-ProRule" id="PRU00169"/>
    </source>
</evidence>
<keyword evidence="1 5" id="KW-0597">Phosphoprotein</keyword>
<dbReference type="Pfam" id="PF13185">
    <property type="entry name" value="GAF_2"/>
    <property type="match status" value="1"/>
</dbReference>
<dbReference type="SUPFAM" id="SSF56112">
    <property type="entry name" value="Protein kinase-like (PK-like)"/>
    <property type="match status" value="1"/>
</dbReference>
<dbReference type="InterPro" id="IPR001789">
    <property type="entry name" value="Sig_transdc_resp-reg_receiver"/>
</dbReference>
<organism evidence="10 11">
    <name type="scientific">Thelephora terrestris</name>
    <dbReference type="NCBI Taxonomy" id="56493"/>
    <lineage>
        <taxon>Eukaryota</taxon>
        <taxon>Fungi</taxon>
        <taxon>Dikarya</taxon>
        <taxon>Basidiomycota</taxon>
        <taxon>Agaricomycotina</taxon>
        <taxon>Agaricomycetes</taxon>
        <taxon>Thelephorales</taxon>
        <taxon>Thelephoraceae</taxon>
        <taxon>Thelephora</taxon>
    </lineage>
</organism>
<dbReference type="SUPFAM" id="SSF52540">
    <property type="entry name" value="P-loop containing nucleoside triphosphate hydrolases"/>
    <property type="match status" value="1"/>
</dbReference>
<dbReference type="Pfam" id="PF00072">
    <property type="entry name" value="Response_reg"/>
    <property type="match status" value="1"/>
</dbReference>
<dbReference type="InterPro" id="IPR005467">
    <property type="entry name" value="His_kinase_dom"/>
</dbReference>
<dbReference type="Gene3D" id="3.30.450.40">
    <property type="match status" value="1"/>
</dbReference>
<dbReference type="CDD" id="cd16922">
    <property type="entry name" value="HATPase_EvgS-ArcB-TorS-like"/>
    <property type="match status" value="1"/>
</dbReference>
<evidence type="ECO:0000256" key="6">
    <source>
        <dbReference type="SAM" id="MobiDB-lite"/>
    </source>
</evidence>
<dbReference type="InterPro" id="IPR000719">
    <property type="entry name" value="Prot_kinase_dom"/>
</dbReference>
<evidence type="ECO:0000256" key="1">
    <source>
        <dbReference type="ARBA" id="ARBA00022553"/>
    </source>
</evidence>
<feature type="domain" description="Histidine kinase" evidence="8">
    <location>
        <begin position="1749"/>
        <end position="1973"/>
    </location>
</feature>
<dbReference type="Pfam" id="PF13191">
    <property type="entry name" value="AAA_16"/>
    <property type="match status" value="1"/>
</dbReference>
<evidence type="ECO:0000259" key="7">
    <source>
        <dbReference type="PROSITE" id="PS50011"/>
    </source>
</evidence>
<dbReference type="SMART" id="SM00387">
    <property type="entry name" value="HATPase_c"/>
    <property type="match status" value="1"/>
</dbReference>
<sequence>MRRKYISPASPLLYFKDDILSVPGYTFERAAQWDDTGSATLVAEGVSLKDGSRVLAKIATSHSNGSMCLEREAHILGRMATSSESINATLRLIEFFTIPRNQGDCVVLLLVHPGVNSLGRYYPPTKVNDILLGDVSRARALGHGDIYMMDETDMMEEVEACDMMDLATFLEFAIQATHCLELLHRNGFTHREVRANAFHYNSNGGLVRFIHFSNRSVSLEESGGPSAFVIKTHALEERDRAKVKEALCYLAPEQTGSVENMAEDHRTDLYSLGIFFWTLLVGRGTSPFEGGPLQLLHAIVQKRPMPVHEIRRDVPQVLAAMVEKLLSKNPEARYQSALGVRNDLMECQKRLLEAVSLASENASELIPYFPIGMQDKFIEFTLPRTLFGRDREAEILRTIIRQTSDSFASHSTSATGSYVLTSSSSQHTGSGSGHGTEDHSDTISSEGSIATSFHRVIGPTESVLSPSLDQQSTTGSGDSLGRLSGSTYSRVSRTRAVFIVGPAGAGKTSLVLANQAAWRSHGLWGQAKFQRVDSAPFSGLLSCLSAVLRQFMVFDTDLHRFIAQLKYKLGPQLILLPLLYHGAPELKDILAEHDIHIQARPEESLDTSELRTRFQTLMVSILSIIAEIRLFALFLDDLQEADDYTLGLIETLANSRTRMLIFGTLRAEKQQVIDRLRRVFPSSSRATWITLEPLGHQDVSNLVSQALRRPVGDCTELSHLLLKASSGNAFSARSILLILHRQGHIKFDMEKNHWDYDLATIEKSLIAQNVVSDPSDVTYLVIQLRQLPKEARMYIIWALFFDTTFKVTEVALMMDWSSGNEGDEEPIEAWDFAKALSTANDESANIGQSIRGQQIAISEGWLVNRARDMCSFTHDRYRQAAQAELDAFPEEAVAKMSLKVILMMLHGPSTDIYRIAEHSKRCLPLLRRHAKRDELVEALIKAGEATWTRGAHELATKAFENARCLQDDDAWGRYPARTCLINLRLIELAIWKGNYDSACGMILDCLSRPISDEERARVLRLRSRMNWMQGNFDEALNDSLAALHILGIEVPKAPTKRDQDMMFEQVKDEILAIGFDEILGIPRASDPRTDLAVAVLNDAGTNAYWGEGFSDLIGLTTIKLALRSGMSPGTSMGFFWVLGAAAERRELYRFSADLGKLGLRIAEKHGSSMDKCRSQVMFCAMASGFDNVHYRANLSRMDIALKHGKTAGDGIYCGFAVLHANATRLYICDHLSELAVASEESLNDVKLWSPDAGLVILQQGLLNCIRALGGYTTATSPENLFDTEDFVESEYYENLVSQGRMLPITLNWYDGFKVVAYFCLGYYTEAAERGFFVYETRNLHPNHRHTRYMLFFHCLALMDCVRKGKLAPGVRRRYMDQVEKNTVYIKKWLSPSPVNNSAWIALIDAEVASLNNAPDAFKLYDVAVKLSINNDWLMEEGYSLYLQGCHFVRCGVEGLGTELQLRGMQRHYQWGARGITNHLSSVLGPRSQKPLKRHIFSSDVGVQTETVVITPTMQPPVYEQLSNEEAVTDDSDMSPLSLSVTDLSSILKWSKEISSDINLAAALQRFTEISAEICAPEKVCLVIAREAGDYSIATTMEPPGACHVQMNSKPVRSIRDALQKAVIEHVLNSKERLCFNDVASDSRFLAEASESIHRSVICLPIVGNRGQTSGAIYLASKYPFTQRKVTMIHLLCQQATISITNALLFRSVQAGTRENLRMIDTQKKALAIARQSREDALKATKIKSNFLASMSHELRTPFSSFYGLLDILSGTELNPGQRETVQTAKESCELLLKIIDSILDYSKLEASAVKLDSSAFPVENIVADCLELLLPLAAERMDLSYYIHPNVPAWIHSDYARIRQVLMNLIGNAVKFTDQGSVKCTVSVDPNRPTPDPEMVSIKFIVQDTGIGLSKSHCASLFVPFQQADNSTTRRFGGTGLGLSISRELAKLLGGGIGVTSELGRGSTFWFTFPVTIYRGPEATKSMKDLECLRDQLVKPRPVQILLCSPSETTLRLLETMFIGFRVSSTPTQAEAQKWLEQFADNTDRVDFVILDTQSGDLADDLATVVEALGSPSLVGTKIVHIYTPTKGNSSGISGRDGSHKVLRLTKPPRTFKMLQTLVQLRNPLSKLPVSVPERVVEKPIEDFSNKRDIAGMKILIAEDNPIARKLLKAQLERAKLQVEATTNGEEAVAAWEKHGPGHFQAAMFDHHMPICDGVEAARRIRTFEMERRYDIILPIIALSADCQESTKQLCLNSGMDAFLSKPANKIELFGLLQRLASSPSIDMVIPAEMRTSP</sequence>
<evidence type="ECO:0000259" key="9">
    <source>
        <dbReference type="PROSITE" id="PS50110"/>
    </source>
</evidence>
<dbReference type="FunFam" id="3.30.565.10:FF:000010">
    <property type="entry name" value="Sensor histidine kinase RcsC"/>
    <property type="match status" value="1"/>
</dbReference>